<dbReference type="GO" id="GO:0046872">
    <property type="term" value="F:metal ion binding"/>
    <property type="evidence" value="ECO:0007669"/>
    <property type="project" value="UniProtKB-KW"/>
</dbReference>
<dbReference type="PANTHER" id="PTHR46074:SF5">
    <property type="entry name" value="LIM DOMAIN-CONTAINING PROTEIN C"/>
    <property type="match status" value="1"/>
</dbReference>
<accession>A0A8J5XBR3</accession>
<dbReference type="OrthoDB" id="1679758at2759"/>
<dbReference type="SMART" id="SM00132">
    <property type="entry name" value="LIM"/>
    <property type="match status" value="1"/>
</dbReference>
<keyword evidence="4 5" id="KW-0440">LIM domain</keyword>
<evidence type="ECO:0000256" key="7">
    <source>
        <dbReference type="SAM" id="SignalP"/>
    </source>
</evidence>
<evidence type="ECO:0000259" key="8">
    <source>
        <dbReference type="PROSITE" id="PS50023"/>
    </source>
</evidence>
<evidence type="ECO:0000313" key="9">
    <source>
        <dbReference type="EMBL" id="KAG8460617.1"/>
    </source>
</evidence>
<feature type="compositionally biased region" description="Polar residues" evidence="6">
    <location>
        <begin position="66"/>
        <end position="81"/>
    </location>
</feature>
<evidence type="ECO:0000313" key="10">
    <source>
        <dbReference type="Proteomes" id="UP000751190"/>
    </source>
</evidence>
<keyword evidence="2" id="KW-0677">Repeat</keyword>
<dbReference type="CDD" id="cd09401">
    <property type="entry name" value="LIM_TLP_like"/>
    <property type="match status" value="1"/>
</dbReference>
<dbReference type="FunFam" id="2.10.110.10:FF:000001">
    <property type="entry name" value="Cysteine and glycine-rich protein 1"/>
    <property type="match status" value="1"/>
</dbReference>
<gene>
    <name evidence="9" type="ORF">KFE25_011392</name>
</gene>
<feature type="region of interest" description="Disordered" evidence="6">
    <location>
        <begin position="66"/>
        <end position="89"/>
    </location>
</feature>
<evidence type="ECO:0000256" key="4">
    <source>
        <dbReference type="ARBA" id="ARBA00023038"/>
    </source>
</evidence>
<dbReference type="Pfam" id="PF00412">
    <property type="entry name" value="LIM"/>
    <property type="match status" value="1"/>
</dbReference>
<reference evidence="9" key="1">
    <citation type="submission" date="2021-05" db="EMBL/GenBank/DDBJ databases">
        <title>The genome of the haptophyte Pavlova lutheri (Diacronema luteri, Pavlovales) - a model for lipid biosynthesis in eukaryotic algae.</title>
        <authorList>
            <person name="Hulatt C.J."/>
            <person name="Posewitz M.C."/>
        </authorList>
    </citation>
    <scope>NUCLEOTIDE SEQUENCE</scope>
    <source>
        <strain evidence="9">NIVA-4/92</strain>
    </source>
</reference>
<evidence type="ECO:0000256" key="2">
    <source>
        <dbReference type="ARBA" id="ARBA00022737"/>
    </source>
</evidence>
<dbReference type="PROSITE" id="PS00478">
    <property type="entry name" value="LIM_DOMAIN_1"/>
    <property type="match status" value="1"/>
</dbReference>
<evidence type="ECO:0000256" key="1">
    <source>
        <dbReference type="ARBA" id="ARBA00022723"/>
    </source>
</evidence>
<evidence type="ECO:0000256" key="3">
    <source>
        <dbReference type="ARBA" id="ARBA00022833"/>
    </source>
</evidence>
<keyword evidence="1 5" id="KW-0479">Metal-binding</keyword>
<proteinExistence type="predicted"/>
<keyword evidence="7" id="KW-0732">Signal</keyword>
<keyword evidence="3 5" id="KW-0862">Zinc</keyword>
<feature type="signal peptide" evidence="7">
    <location>
        <begin position="1"/>
        <end position="27"/>
    </location>
</feature>
<dbReference type="Proteomes" id="UP000751190">
    <property type="component" value="Unassembled WGS sequence"/>
</dbReference>
<dbReference type="EMBL" id="JAGTXO010000031">
    <property type="protein sequence ID" value="KAG8460617.1"/>
    <property type="molecule type" value="Genomic_DNA"/>
</dbReference>
<dbReference type="PANTHER" id="PTHR46074">
    <property type="entry name" value="CYSTEINE-RICH PROTEIN CRIP FAMILY MEMBER"/>
    <property type="match status" value="1"/>
</dbReference>
<organism evidence="9 10">
    <name type="scientific">Diacronema lutheri</name>
    <name type="common">Unicellular marine alga</name>
    <name type="synonym">Monochrysis lutheri</name>
    <dbReference type="NCBI Taxonomy" id="2081491"/>
    <lineage>
        <taxon>Eukaryota</taxon>
        <taxon>Haptista</taxon>
        <taxon>Haptophyta</taxon>
        <taxon>Pavlovophyceae</taxon>
        <taxon>Pavlovales</taxon>
        <taxon>Pavlovaceae</taxon>
        <taxon>Diacronema</taxon>
    </lineage>
</organism>
<dbReference type="PROSITE" id="PS50023">
    <property type="entry name" value="LIM_DOMAIN_2"/>
    <property type="match status" value="1"/>
</dbReference>
<dbReference type="Gene3D" id="2.10.110.10">
    <property type="entry name" value="Cysteine Rich Protein"/>
    <property type="match status" value="1"/>
</dbReference>
<name>A0A8J5XBR3_DIALT</name>
<dbReference type="AlphaFoldDB" id="A0A8J5XBR3"/>
<evidence type="ECO:0000256" key="6">
    <source>
        <dbReference type="SAM" id="MobiDB-lite"/>
    </source>
</evidence>
<feature type="domain" description="LIM zinc-binding" evidence="8">
    <location>
        <begin position="102"/>
        <end position="162"/>
    </location>
</feature>
<dbReference type="SUPFAM" id="SSF57716">
    <property type="entry name" value="Glucocorticoid receptor-like (DNA-binding domain)"/>
    <property type="match status" value="2"/>
</dbReference>
<comment type="caution">
    <text evidence="9">The sequence shown here is derived from an EMBL/GenBank/DDBJ whole genome shotgun (WGS) entry which is preliminary data.</text>
</comment>
<dbReference type="InterPro" id="IPR001781">
    <property type="entry name" value="Znf_LIM"/>
</dbReference>
<feature type="chain" id="PRO_5035220768" description="LIM zinc-binding domain-containing protein" evidence="7">
    <location>
        <begin position="28"/>
        <end position="253"/>
    </location>
</feature>
<sequence length="253" mass="26573">MPFLTFGPLSADGLALCAASLLAGVVARYTVAAEPDECASLAATELLGHIGAPCADVLEELIASSSSDATESANPTETPSEPSADVAAAHPDPAANGLLHASGCPWCGDAVYAAEQLVCFEREWHKRCFRCIGCSKRLTLGQQLDHDQKPYCKACHTRHFGPKGYGFGGAVSAAEHAVAHSRSEVVEAWEPTILDDIRARRSSVGPAHKGDMLAFAAARIDAENARAQPVHRLPAAAQRTPLSPMAIGLRAAR</sequence>
<evidence type="ECO:0000256" key="5">
    <source>
        <dbReference type="PROSITE-ProRule" id="PRU00125"/>
    </source>
</evidence>
<protein>
    <recommendedName>
        <fullName evidence="8">LIM zinc-binding domain-containing protein</fullName>
    </recommendedName>
</protein>
<keyword evidence="10" id="KW-1185">Reference proteome</keyword>